<reference evidence="2" key="1">
    <citation type="submission" date="2021-02" db="EMBL/GenBank/DDBJ databases">
        <authorList>
            <person name="Palmer J.M."/>
        </authorList>
    </citation>
    <scope>NUCLEOTIDE SEQUENCE</scope>
    <source>
        <strain evidence="2">SCRP734</strain>
    </source>
</reference>
<comment type="caution">
    <text evidence="2">The sequence shown here is derived from an EMBL/GenBank/DDBJ whole genome shotgun (WGS) entry which is preliminary data.</text>
</comment>
<dbReference type="EMBL" id="JAGDFM010000761">
    <property type="protein sequence ID" value="KAG7376232.1"/>
    <property type="molecule type" value="Genomic_DNA"/>
</dbReference>
<keyword evidence="1" id="KW-0472">Membrane</keyword>
<protein>
    <recommendedName>
        <fullName evidence="4">Crinkler (CRN) family protein</fullName>
    </recommendedName>
</protein>
<accession>A0A8T1V4P2</accession>
<keyword evidence="3" id="KW-1185">Reference proteome</keyword>
<dbReference type="InterPro" id="IPR052980">
    <property type="entry name" value="Crinkler_effector"/>
</dbReference>
<evidence type="ECO:0000313" key="2">
    <source>
        <dbReference type="EMBL" id="KAG7376232.1"/>
    </source>
</evidence>
<dbReference type="Proteomes" id="UP000694044">
    <property type="component" value="Unassembled WGS sequence"/>
</dbReference>
<evidence type="ECO:0000256" key="1">
    <source>
        <dbReference type="SAM" id="Phobius"/>
    </source>
</evidence>
<keyword evidence="1" id="KW-1133">Transmembrane helix</keyword>
<keyword evidence="1" id="KW-0812">Transmembrane</keyword>
<dbReference type="OrthoDB" id="160196at2759"/>
<evidence type="ECO:0008006" key="4">
    <source>
        <dbReference type="Google" id="ProtNLM"/>
    </source>
</evidence>
<evidence type="ECO:0000313" key="3">
    <source>
        <dbReference type="Proteomes" id="UP000694044"/>
    </source>
</evidence>
<feature type="transmembrane region" description="Helical" evidence="1">
    <location>
        <begin position="48"/>
        <end position="70"/>
    </location>
</feature>
<organism evidence="2 3">
    <name type="scientific">Phytophthora pseudosyringae</name>
    <dbReference type="NCBI Taxonomy" id="221518"/>
    <lineage>
        <taxon>Eukaryota</taxon>
        <taxon>Sar</taxon>
        <taxon>Stramenopiles</taxon>
        <taxon>Oomycota</taxon>
        <taxon>Peronosporomycetes</taxon>
        <taxon>Peronosporales</taxon>
        <taxon>Peronosporaceae</taxon>
        <taxon>Phytophthora</taxon>
    </lineage>
</organism>
<proteinExistence type="predicted"/>
<gene>
    <name evidence="2" type="ORF">PHYPSEUDO_013995</name>
</gene>
<dbReference type="PANTHER" id="PTHR33129">
    <property type="entry name" value="PROTEIN KINASE DOMAIN-CONTAINING PROTEIN-RELATED"/>
    <property type="match status" value="1"/>
</dbReference>
<name>A0A8T1V4P2_9STRA</name>
<dbReference type="AlphaFoldDB" id="A0A8T1V4P2"/>
<dbReference type="PANTHER" id="PTHR33129:SF1">
    <property type="entry name" value="ATP-BINDING PROTEIN"/>
    <property type="match status" value="1"/>
</dbReference>
<sequence length="497" mass="56919">MSRLGGCTKKGEIFWRMEDKQVVSTLVDGWFRESSPDHINVRANKKSILMGSLGIGKSTLLCVLAFHLVFKHTKNVLVYRRLAKSEQESCLLYLGYEGDKVVYFSLSLCDESEAKFFYRVLRGQHGVSNVWLLLDGYRYQDIPEGVRTFKMLATSQQVDLTSRERIHAYCCLMPCWSKKDLWLMGDLIYKFATEDMEERFYYSGGSVHEFTLPTPEDIRSVIDAAISGVDDVSNLLSNMTERAQSDRLRHTFVKNSDDTSQFTVRRYWEQVIDSEYAVLGLSVRLTSDALFRIYTWAKSAGHGSLVESVFEIYLHRLAADNTLSLYISEYDPPKRRQPNEERHLKMKPVVLRNGGAICCGTASNHENDLKKWRDDDTFTYWFPACHDFPNINSIVKLESASSKKSNVAYLHFTAAADREIDGEQLRKMNTIFFPDDVEGADDTEPPIYIAVCPDLKSCETFVLKPPPQVLAARKTCRVYVGYYWAATLDLPPPPMFR</sequence>